<feature type="domain" description="ShKT" evidence="11">
    <location>
        <begin position="325"/>
        <end position="361"/>
    </location>
</feature>
<reference evidence="14" key="1">
    <citation type="submission" date="2025-08" db="UniProtKB">
        <authorList>
            <consortium name="RefSeq"/>
        </authorList>
    </citation>
    <scope>IDENTIFICATION</scope>
    <source>
        <tissue evidence="14">Whole sample</tissue>
    </source>
</reference>
<comment type="caution">
    <text evidence="7">Lacks conserved residue(s) required for the propagation of feature annotation.</text>
</comment>
<comment type="function">
    <text evidence="1">Metalloprotease.</text>
</comment>
<dbReference type="Pfam" id="PF01549">
    <property type="entry name" value="ShK"/>
    <property type="match status" value="5"/>
</dbReference>
<dbReference type="RefSeq" id="XP_022286290.1">
    <property type="nucleotide sequence ID" value="XM_022430582.1"/>
</dbReference>
<evidence type="ECO:0000256" key="2">
    <source>
        <dbReference type="ARBA" id="ARBA00022670"/>
    </source>
</evidence>
<dbReference type="Proteomes" id="UP000694844">
    <property type="component" value="Chromosome 5"/>
</dbReference>
<dbReference type="PANTHER" id="PTHR10127">
    <property type="entry name" value="DISCOIDIN, CUB, EGF, LAMININ , AND ZINC METALLOPROTEASE DOMAIN CONTAINING"/>
    <property type="match status" value="1"/>
</dbReference>
<feature type="compositionally biased region" description="Low complexity" evidence="10">
    <location>
        <begin position="472"/>
        <end position="483"/>
    </location>
</feature>
<feature type="domain" description="Peptidase M12A" evidence="12">
    <location>
        <begin position="83"/>
        <end position="284"/>
    </location>
</feature>
<protein>
    <recommendedName>
        <fullName evidence="9">Metalloendopeptidase</fullName>
        <ecNumber evidence="9">3.4.24.-</ecNumber>
    </recommendedName>
</protein>
<evidence type="ECO:0000256" key="1">
    <source>
        <dbReference type="ARBA" id="ARBA00002657"/>
    </source>
</evidence>
<feature type="signal peptide" evidence="9">
    <location>
        <begin position="1"/>
        <end position="19"/>
    </location>
</feature>
<dbReference type="GO" id="GO:0006508">
    <property type="term" value="P:proteolysis"/>
    <property type="evidence" value="ECO:0007669"/>
    <property type="project" value="UniProtKB-KW"/>
</dbReference>
<feature type="disulfide bond" evidence="7">
    <location>
        <begin position="546"/>
        <end position="580"/>
    </location>
</feature>
<dbReference type="PROSITE" id="PS51864">
    <property type="entry name" value="ASTACIN"/>
    <property type="match status" value="1"/>
</dbReference>
<feature type="region of interest" description="Disordered" evidence="10">
    <location>
        <begin position="470"/>
        <end position="494"/>
    </location>
</feature>
<dbReference type="SMART" id="SM00235">
    <property type="entry name" value="ZnMc"/>
    <property type="match status" value="1"/>
</dbReference>
<keyword evidence="7" id="KW-1015">Disulfide bond</keyword>
<evidence type="ECO:0000256" key="3">
    <source>
        <dbReference type="ARBA" id="ARBA00022723"/>
    </source>
</evidence>
<dbReference type="PANTHER" id="PTHR10127:SF780">
    <property type="entry name" value="METALLOENDOPEPTIDASE"/>
    <property type="match status" value="1"/>
</dbReference>
<keyword evidence="13" id="KW-1185">Reference proteome</keyword>
<organism evidence="13 14">
    <name type="scientific">Crassostrea virginica</name>
    <name type="common">Eastern oyster</name>
    <dbReference type="NCBI Taxonomy" id="6565"/>
    <lineage>
        <taxon>Eukaryota</taxon>
        <taxon>Metazoa</taxon>
        <taxon>Spiralia</taxon>
        <taxon>Lophotrochozoa</taxon>
        <taxon>Mollusca</taxon>
        <taxon>Bivalvia</taxon>
        <taxon>Autobranchia</taxon>
        <taxon>Pteriomorphia</taxon>
        <taxon>Ostreida</taxon>
        <taxon>Ostreoidea</taxon>
        <taxon>Ostreidae</taxon>
        <taxon>Crassostrea</taxon>
    </lineage>
</organism>
<proteinExistence type="predicted"/>
<dbReference type="Gene3D" id="3.40.390.10">
    <property type="entry name" value="Collagenase (Catalytic Domain)"/>
    <property type="match status" value="1"/>
</dbReference>
<feature type="binding site" evidence="8">
    <location>
        <position position="185"/>
    </location>
    <ligand>
        <name>Zn(2+)</name>
        <dbReference type="ChEBI" id="CHEBI:29105"/>
        <note>catalytic</note>
    </ligand>
</feature>
<keyword evidence="9" id="KW-0732">Signal</keyword>
<dbReference type="SMR" id="A0A8B8A553"/>
<evidence type="ECO:0000313" key="13">
    <source>
        <dbReference type="Proteomes" id="UP000694844"/>
    </source>
</evidence>
<dbReference type="InterPro" id="IPR034035">
    <property type="entry name" value="Astacin-like_dom"/>
</dbReference>
<dbReference type="SUPFAM" id="SSF55486">
    <property type="entry name" value="Metalloproteases ('zincins'), catalytic domain"/>
    <property type="match status" value="1"/>
</dbReference>
<dbReference type="InterPro" id="IPR006026">
    <property type="entry name" value="Peptidase_Metallo"/>
</dbReference>
<dbReference type="SMART" id="SM00254">
    <property type="entry name" value="ShKT"/>
    <property type="match status" value="5"/>
</dbReference>
<dbReference type="CDD" id="cd04280">
    <property type="entry name" value="ZnMc_astacin_like"/>
    <property type="match status" value="1"/>
</dbReference>
<dbReference type="PRINTS" id="PR00480">
    <property type="entry name" value="ASTACIN"/>
</dbReference>
<keyword evidence="3 8" id="KW-0479">Metal-binding</keyword>
<keyword evidence="6 8" id="KW-0482">Metalloprotease</keyword>
<dbReference type="KEGG" id="cvn:111099172"/>
<evidence type="ECO:0000256" key="7">
    <source>
        <dbReference type="PROSITE-ProRule" id="PRU01005"/>
    </source>
</evidence>
<dbReference type="Pfam" id="PF01400">
    <property type="entry name" value="Astacin"/>
    <property type="match status" value="1"/>
</dbReference>
<gene>
    <name evidence="14" type="primary">LOC111099172</name>
</gene>
<keyword evidence="5 8" id="KW-0862">Zinc</keyword>
<dbReference type="InterPro" id="IPR003582">
    <property type="entry name" value="ShKT_dom"/>
</dbReference>
<evidence type="ECO:0000256" key="10">
    <source>
        <dbReference type="SAM" id="MobiDB-lite"/>
    </source>
</evidence>
<sequence>METVLFWGLCGVLIAGVWGQLDKKPPPEDLTMDQILSRMLGGYEAIANRLTLPGGLVLKELDMYLTQEQFNSLNAKGKRKRRKAISDDSMYWGGGIVPYMFSPGRYDAGDQYFIKVAMRELEKYTCLRFQERTTETDYVDFIDAQGCWSRLGKQGGRQELSLDSNGCRFKGLYLHEIGHAVGLIHEQNRPDRDEFIRVITQNIQPGLQSQFEKYPDNYIDTYRVQYDFPSVMHYGVTAFSRDGRSPTIAAQPAYKAREAEIGRVFQKELSFGDVQVLNSMYRCNDHCDDSVVCDEGGFLDQNCECICPDGTSDCQRGKTRLNPGCRNSQNDWKCNIWAKQGECRRRPDWMNANCARACGTCGNEQNIRQSQANVCENFYDDNTCNKWRENGDCVVAEDWMRQNCRKACSYCDANNPRPNTNCMNAHSNDANCRKWALEGECIINPAWMPGNCASDCHVCTNNGSLPDDGTKTTRGPVVTRPPTITTPPPTTPNPNTCEDRYPTTNCQDFQNRWNFCSVHKMWMEANCMRTCGLCGGGEKEKEMENCKDENQNCPVWAEYNHCVINPGYMLKSCMKSCRVCTSGLREGAQNIVAQLTGADNGSRSSAVSSLSMMAVVTLLVCFL</sequence>
<evidence type="ECO:0000259" key="11">
    <source>
        <dbReference type="PROSITE" id="PS51670"/>
    </source>
</evidence>
<dbReference type="OrthoDB" id="291007at2759"/>
<feature type="domain" description="ShKT" evidence="11">
    <location>
        <begin position="375"/>
        <end position="411"/>
    </location>
</feature>
<dbReference type="EC" id="3.4.24.-" evidence="9"/>
<dbReference type="GO" id="GO:0004222">
    <property type="term" value="F:metalloendopeptidase activity"/>
    <property type="evidence" value="ECO:0007669"/>
    <property type="project" value="UniProtKB-UniRule"/>
</dbReference>
<dbReference type="GO" id="GO:0008270">
    <property type="term" value="F:zinc ion binding"/>
    <property type="evidence" value="ECO:0007669"/>
    <property type="project" value="UniProtKB-UniRule"/>
</dbReference>
<dbReference type="InterPro" id="IPR001506">
    <property type="entry name" value="Peptidase_M12A"/>
</dbReference>
<feature type="domain" description="ShKT" evidence="11">
    <location>
        <begin position="497"/>
        <end position="534"/>
    </location>
</feature>
<feature type="binding site" evidence="8">
    <location>
        <position position="175"/>
    </location>
    <ligand>
        <name>Zn(2+)</name>
        <dbReference type="ChEBI" id="CHEBI:29105"/>
        <note>catalytic</note>
    </ligand>
</feature>
<evidence type="ECO:0000259" key="12">
    <source>
        <dbReference type="PROSITE" id="PS51864"/>
    </source>
</evidence>
<dbReference type="GeneID" id="111099172"/>
<keyword evidence="2 8" id="KW-0645">Protease</keyword>
<dbReference type="AlphaFoldDB" id="A0A8B8A553"/>
<evidence type="ECO:0000256" key="9">
    <source>
        <dbReference type="RuleBase" id="RU361183"/>
    </source>
</evidence>
<feature type="chain" id="PRO_5034392561" description="Metalloendopeptidase" evidence="9">
    <location>
        <begin position="20"/>
        <end position="623"/>
    </location>
</feature>
<evidence type="ECO:0000256" key="8">
    <source>
        <dbReference type="PROSITE-ProRule" id="PRU01211"/>
    </source>
</evidence>
<feature type="binding site" evidence="8">
    <location>
        <position position="179"/>
    </location>
    <ligand>
        <name>Zn(2+)</name>
        <dbReference type="ChEBI" id="CHEBI:29105"/>
        <note>catalytic</note>
    </ligand>
</feature>
<evidence type="ECO:0000256" key="4">
    <source>
        <dbReference type="ARBA" id="ARBA00022801"/>
    </source>
</evidence>
<keyword evidence="4 8" id="KW-0378">Hydrolase</keyword>
<evidence type="ECO:0000256" key="5">
    <source>
        <dbReference type="ARBA" id="ARBA00022833"/>
    </source>
</evidence>
<evidence type="ECO:0000313" key="14">
    <source>
        <dbReference type="RefSeq" id="XP_022286290.1"/>
    </source>
</evidence>
<feature type="domain" description="ShKT" evidence="11">
    <location>
        <begin position="546"/>
        <end position="580"/>
    </location>
</feature>
<dbReference type="PROSITE" id="PS51670">
    <property type="entry name" value="SHKT"/>
    <property type="match status" value="4"/>
</dbReference>
<accession>A0A8B8A553</accession>
<evidence type="ECO:0000256" key="6">
    <source>
        <dbReference type="ARBA" id="ARBA00023049"/>
    </source>
</evidence>
<dbReference type="InterPro" id="IPR024079">
    <property type="entry name" value="MetalloPept_cat_dom_sf"/>
</dbReference>
<name>A0A8B8A553_CRAVI</name>
<comment type="cofactor">
    <cofactor evidence="8 9">
        <name>Zn(2+)</name>
        <dbReference type="ChEBI" id="CHEBI:29105"/>
    </cofactor>
    <text evidence="8 9">Binds 1 zinc ion per subunit.</text>
</comment>
<feature type="active site" evidence="8">
    <location>
        <position position="176"/>
    </location>
</feature>